<feature type="domain" description="RdRp catalytic" evidence="11">
    <location>
        <begin position="298"/>
        <end position="448"/>
    </location>
</feature>
<comment type="cofactor">
    <cofactor evidence="9">
        <name>Mg(2+)</name>
        <dbReference type="ChEBI" id="CHEBI:18420"/>
    </cofactor>
    <text evidence="9">Binds 2 Mg(2+) per subunit.</text>
</comment>
<accession>A0A514DBM1</accession>
<dbReference type="InterPro" id="IPR007096">
    <property type="entry name" value="RNA-dir_Rpol_cat_phage"/>
</dbReference>
<dbReference type="GO" id="GO:0003968">
    <property type="term" value="F:RNA-directed RNA polymerase activity"/>
    <property type="evidence" value="ECO:0007669"/>
    <property type="project" value="UniProtKB-KW"/>
</dbReference>
<evidence type="ECO:0000256" key="8">
    <source>
        <dbReference type="ARBA" id="ARBA00048744"/>
    </source>
</evidence>
<keyword evidence="6" id="KW-0693">Viral RNA replication</keyword>
<protein>
    <recommendedName>
        <fullName evidence="1">RNA-directed RNA polymerase</fullName>
        <ecNumber evidence="1">2.7.7.48</ecNumber>
    </recommendedName>
    <alternativeName>
        <fullName evidence="7">RNA replicase beta chain</fullName>
    </alternativeName>
</protein>
<evidence type="ECO:0000256" key="6">
    <source>
        <dbReference type="ARBA" id="ARBA00022953"/>
    </source>
</evidence>
<evidence type="ECO:0000256" key="3">
    <source>
        <dbReference type="ARBA" id="ARBA00022679"/>
    </source>
</evidence>
<dbReference type="GO" id="GO:0039694">
    <property type="term" value="P:viral RNA genome replication"/>
    <property type="evidence" value="ECO:0007669"/>
    <property type="project" value="InterPro"/>
</dbReference>
<evidence type="ECO:0000256" key="5">
    <source>
        <dbReference type="ARBA" id="ARBA00022741"/>
    </source>
</evidence>
<evidence type="ECO:0000256" key="1">
    <source>
        <dbReference type="ARBA" id="ARBA00012494"/>
    </source>
</evidence>
<sequence>MKSLMSLWSRLAEESANQCCTSATRDINTVASRFEHEGLSFLTITLPTLGKAFESWLDQGQVSIHPSFSSGRRGSLPRFLGGFFARVFDRSSGLLLDEPCIDSILSIRQLTLMFGKMELECSPARKLAAIHSYVKCEQEVRLSDRELSIENLAEFSRMSDMLFRDVFTKMDRDVYYGRLVPKHGPGSTADKLSGNGKFNQSVWTKRLEAVFPAGEFILPNWRFYDQLEGVDFLEPGSEVPVKVTLVPKTLKTPRVIAMEPTCMQYMQQAVYGSFLEHFWESDFLPKVIGFDDQVPNQELARQGSSDQRTATLDLSDASDRVSNQLVRNMVAQYPHLLEALDATRSRRAELPETSDSLSGGVIRLAKFASMGSALCFPMEAMVFTTLIFLGIQRSLNTSLSRRDLLDYVGSVRIYGDDLIVPVDQVHTVVHTLELFGARVNMGKSFWTGRFRESCGREFFDGHDVSIVRVRRPLPTRRHDANEVESIVSLRNQLYKSGYWKTVGWLDDRIRKMLNNHFPVVLESSSLLGRISFLGFQTQRVDPYLQSPLVRGWQVEAKPPQDPLEGAGALLKCLLKLDTGTWLRGEAPWYPSDSSQKWEHPKAPKSPEVHSKHLERYGRPKSSSMKLRWRSPL</sequence>
<evidence type="ECO:0000259" key="11">
    <source>
        <dbReference type="PROSITE" id="PS50522"/>
    </source>
</evidence>
<dbReference type="EC" id="2.7.7.48" evidence="1"/>
<keyword evidence="9" id="KW-0479">Metal-binding</keyword>
<dbReference type="GO" id="GO:0046872">
    <property type="term" value="F:metal ion binding"/>
    <property type="evidence" value="ECO:0007669"/>
    <property type="project" value="UniProtKB-KW"/>
</dbReference>
<keyword evidence="5" id="KW-0547">Nucleotide-binding</keyword>
<comment type="catalytic activity">
    <reaction evidence="8">
        <text>RNA(n) + a ribonucleoside 5'-triphosphate = RNA(n+1) + diphosphate</text>
        <dbReference type="Rhea" id="RHEA:21248"/>
        <dbReference type="Rhea" id="RHEA-COMP:14527"/>
        <dbReference type="Rhea" id="RHEA-COMP:17342"/>
        <dbReference type="ChEBI" id="CHEBI:33019"/>
        <dbReference type="ChEBI" id="CHEBI:61557"/>
        <dbReference type="ChEBI" id="CHEBI:140395"/>
        <dbReference type="EC" id="2.7.7.48"/>
    </reaction>
</comment>
<evidence type="ECO:0000256" key="10">
    <source>
        <dbReference type="SAM" id="MobiDB-lite"/>
    </source>
</evidence>
<evidence type="ECO:0000256" key="4">
    <source>
        <dbReference type="ARBA" id="ARBA00022695"/>
    </source>
</evidence>
<dbReference type="Pfam" id="PF03431">
    <property type="entry name" value="RNA_replicase_B"/>
    <property type="match status" value="1"/>
</dbReference>
<dbReference type="InterPro" id="IPR005093">
    <property type="entry name" value="RNArep_beta"/>
</dbReference>
<proteinExistence type="predicted"/>
<keyword evidence="9" id="KW-0460">Magnesium</keyword>
<feature type="binding site" evidence="9">
    <location>
        <position position="416"/>
    </location>
    <ligand>
        <name>Mg(2+)</name>
        <dbReference type="ChEBI" id="CHEBI:18420"/>
        <label>2</label>
    </ligand>
</feature>
<dbReference type="GO" id="GO:0000166">
    <property type="term" value="F:nucleotide binding"/>
    <property type="evidence" value="ECO:0007669"/>
    <property type="project" value="UniProtKB-KW"/>
</dbReference>
<dbReference type="EMBL" id="MN035952">
    <property type="protein sequence ID" value="QDH91018.1"/>
    <property type="molecule type" value="Genomic_RNA"/>
</dbReference>
<feature type="compositionally biased region" description="Basic and acidic residues" evidence="10">
    <location>
        <begin position="595"/>
        <end position="617"/>
    </location>
</feature>
<feature type="binding site" evidence="9">
    <location>
        <position position="417"/>
    </location>
    <ligand>
        <name>Mg(2+)</name>
        <dbReference type="ChEBI" id="CHEBI:18420"/>
        <label>2</label>
    </ligand>
</feature>
<feature type="binding site" evidence="9">
    <location>
        <position position="313"/>
    </location>
    <ligand>
        <name>Mg(2+)</name>
        <dbReference type="ChEBI" id="CHEBI:18420"/>
        <label>2</label>
    </ligand>
</feature>
<evidence type="ECO:0000256" key="7">
    <source>
        <dbReference type="ARBA" id="ARBA00030248"/>
    </source>
</evidence>
<gene>
    <name evidence="12" type="ORF">H4BulkLitter24221_000001</name>
</gene>
<keyword evidence="4" id="KW-0548">Nucleotidyltransferase</keyword>
<keyword evidence="2 12" id="KW-0696">RNA-directed RNA polymerase</keyword>
<evidence type="ECO:0000256" key="2">
    <source>
        <dbReference type="ARBA" id="ARBA00022484"/>
    </source>
</evidence>
<organism evidence="12">
    <name type="scientific">Leviviridae sp</name>
    <dbReference type="NCBI Taxonomy" id="2027243"/>
    <lineage>
        <taxon>Viruses</taxon>
        <taxon>Riboviria</taxon>
        <taxon>Orthornavirae</taxon>
        <taxon>Lenarviricota</taxon>
        <taxon>Leviviricetes</taxon>
        <taxon>Norzivirales</taxon>
        <taxon>Fiersviridae</taxon>
    </lineage>
</organism>
<evidence type="ECO:0000256" key="9">
    <source>
        <dbReference type="PIRSR" id="PIRSR605093-1"/>
    </source>
</evidence>
<reference evidence="12" key="1">
    <citation type="submission" date="2019-05" db="EMBL/GenBank/DDBJ databases">
        <title>Metatranscriptomic reconstruction reveals RNA viruses with the potential to shape carbon cycling in soil.</title>
        <authorList>
            <person name="Starr E.P."/>
            <person name="Nuccio E."/>
            <person name="Pett-Ridge J."/>
            <person name="Banfield J.F."/>
            <person name="Firestone M.K."/>
        </authorList>
    </citation>
    <scope>NUCLEOTIDE SEQUENCE</scope>
    <source>
        <strain evidence="12">H4_Bulk_Litter_24_scaffold_221</strain>
    </source>
</reference>
<name>A0A514DBM1_9VIRU</name>
<keyword evidence="3" id="KW-0808">Transferase</keyword>
<evidence type="ECO:0000313" key="12">
    <source>
        <dbReference type="EMBL" id="QDH91018.1"/>
    </source>
</evidence>
<feature type="region of interest" description="Disordered" evidence="10">
    <location>
        <begin position="590"/>
        <end position="632"/>
    </location>
</feature>
<dbReference type="PROSITE" id="PS50522">
    <property type="entry name" value="RDRP_PHAGE"/>
    <property type="match status" value="1"/>
</dbReference>